<dbReference type="GeneID" id="110422952"/>
<feature type="region of interest" description="Disordered" evidence="2">
    <location>
        <begin position="210"/>
        <end position="247"/>
    </location>
</feature>
<sequence length="698" mass="75531">MAMPSGNVVLSDKMQFPATAAAGASGGGAVGAVGGGGGGGGEIHQHHHRQWLPDERDGFIYWLRGEFAASNAIIDSLCHHLREVGEVGEYEPVIACIQQRRCNWNPVLHMQQYFSVAEVSYALQQVAWRRRQRHYDQGKVGGKEFKRSGMGFKGHRMEVAKEVQNSGVDSDGNSTVTAVSERNERGSEKHEEVKSCGEVGKVEDKCSTFTEDKKDTGSKPHTDSSLKKSGSWKGATPGDAESVTEDVNGGCTSSYKENDLCSIQNQNEKQNLAVGPKTFVGNEMFDGKMVNVVDGLKLYEELFDDKEVLDLVSLVNDLRAAGKRGQLQEAGQTYVATKRPMKGHGREMIQLGLPIADAPLDDENAAGTSKVDRRIEGIPPLLQDTIERLVNLQVMTVKPDSCIIDVYNEGDHSQPRMWPPWFGKPVCIMFLTECDITFGRVVIGADHPGDYRGSLKLSLAPGSLLVMQGKSADFAKHALPTVRKQRILVTFTKYCQPKKSTTDNQRLSSPSVSQSSQWGPPPSRSPNHIRHSAGPKHYAVIPTTGVLPAPPIRPQIPPSNGVQPLFVPTAVAPAISFPAPVPIPPGSTGWPAAPRHPPPRLPVPGTGVFLPPPGSGNSSSQQLSTTATEPNIPVEITSPREKENGSVKPNHHTTSPRSRLEGKSPKQDCNGSVDEASIGRALMKEEQQCADNSVKQTC</sequence>
<reference evidence="4" key="1">
    <citation type="submission" date="2025-08" db="UniProtKB">
        <authorList>
            <consortium name="RefSeq"/>
        </authorList>
    </citation>
    <scope>IDENTIFICATION</scope>
    <source>
        <tissue evidence="4">Leaf</tissue>
    </source>
</reference>
<feature type="compositionally biased region" description="Polar residues" evidence="2">
    <location>
        <begin position="163"/>
        <end position="180"/>
    </location>
</feature>
<evidence type="ECO:0000313" key="3">
    <source>
        <dbReference type="Proteomes" id="UP000504621"/>
    </source>
</evidence>
<dbReference type="GO" id="GO:0003729">
    <property type="term" value="F:mRNA binding"/>
    <property type="evidence" value="ECO:0007669"/>
    <property type="project" value="InterPro"/>
</dbReference>
<dbReference type="InterPro" id="IPR044842">
    <property type="entry name" value="ALKBH9B/ALKBH10B-like"/>
</dbReference>
<dbReference type="SUPFAM" id="SSF51197">
    <property type="entry name" value="Clavaminate synthase-like"/>
    <property type="match status" value="1"/>
</dbReference>
<evidence type="ECO:0000256" key="1">
    <source>
        <dbReference type="ARBA" id="ARBA00007879"/>
    </source>
</evidence>
<name>A0A6J1B236_9ROSI</name>
<feature type="compositionally biased region" description="Low complexity" evidence="2">
    <location>
        <begin position="615"/>
        <end position="624"/>
    </location>
</feature>
<organism evidence="3 4">
    <name type="scientific">Herrania umbratica</name>
    <dbReference type="NCBI Taxonomy" id="108875"/>
    <lineage>
        <taxon>Eukaryota</taxon>
        <taxon>Viridiplantae</taxon>
        <taxon>Streptophyta</taxon>
        <taxon>Embryophyta</taxon>
        <taxon>Tracheophyta</taxon>
        <taxon>Spermatophyta</taxon>
        <taxon>Magnoliopsida</taxon>
        <taxon>eudicotyledons</taxon>
        <taxon>Gunneridae</taxon>
        <taxon>Pentapetalae</taxon>
        <taxon>rosids</taxon>
        <taxon>malvids</taxon>
        <taxon>Malvales</taxon>
        <taxon>Malvaceae</taxon>
        <taxon>Byttnerioideae</taxon>
        <taxon>Herrania</taxon>
    </lineage>
</organism>
<dbReference type="Gene3D" id="2.60.120.590">
    <property type="entry name" value="Alpha-ketoglutarate-dependent dioxygenase AlkB-like"/>
    <property type="match status" value="1"/>
</dbReference>
<feature type="region of interest" description="Disordered" evidence="2">
    <location>
        <begin position="499"/>
        <end position="533"/>
    </location>
</feature>
<dbReference type="AlphaFoldDB" id="A0A6J1B236"/>
<feature type="region of interest" description="Disordered" evidence="2">
    <location>
        <begin position="163"/>
        <end position="197"/>
    </location>
</feature>
<dbReference type="PANTHER" id="PTHR31447:SF0">
    <property type="entry name" value="HYDROXYPROLINE-RICH GLYCOPROTEIN FAMILY PROTEIN"/>
    <property type="match status" value="1"/>
</dbReference>
<protein>
    <submittedName>
        <fullName evidence="4">Uncharacterized protein LOC110422952 isoform X1</fullName>
    </submittedName>
</protein>
<dbReference type="GO" id="GO:0032451">
    <property type="term" value="F:demethylase activity"/>
    <property type="evidence" value="ECO:0007669"/>
    <property type="project" value="InterPro"/>
</dbReference>
<dbReference type="Proteomes" id="UP000504621">
    <property type="component" value="Unplaced"/>
</dbReference>
<dbReference type="GO" id="GO:0006402">
    <property type="term" value="P:mRNA catabolic process"/>
    <property type="evidence" value="ECO:0007669"/>
    <property type="project" value="InterPro"/>
</dbReference>
<proteinExistence type="inferred from homology"/>
<dbReference type="OrthoDB" id="1916097at2759"/>
<keyword evidence="3" id="KW-1185">Reference proteome</keyword>
<dbReference type="InterPro" id="IPR037151">
    <property type="entry name" value="AlkB-like_sf"/>
</dbReference>
<evidence type="ECO:0000313" key="4">
    <source>
        <dbReference type="RefSeq" id="XP_021292689.1"/>
    </source>
</evidence>
<gene>
    <name evidence="4" type="primary">LOC110422952</name>
</gene>
<feature type="compositionally biased region" description="Low complexity" evidence="2">
    <location>
        <begin position="508"/>
        <end position="518"/>
    </location>
</feature>
<comment type="similarity">
    <text evidence="1">Belongs to the alkB family.</text>
</comment>
<dbReference type="RefSeq" id="XP_021292689.1">
    <property type="nucleotide sequence ID" value="XM_021437014.1"/>
</dbReference>
<dbReference type="PANTHER" id="PTHR31447">
    <property type="entry name" value="HYDROXYPROLINE-RICH GLYCOPROTEIN FAMILY PROTEIN-RELATED"/>
    <property type="match status" value="1"/>
</dbReference>
<feature type="compositionally biased region" description="Basic and acidic residues" evidence="2">
    <location>
        <begin position="181"/>
        <end position="197"/>
    </location>
</feature>
<feature type="region of interest" description="Disordered" evidence="2">
    <location>
        <begin position="588"/>
        <end position="673"/>
    </location>
</feature>
<evidence type="ECO:0000256" key="2">
    <source>
        <dbReference type="SAM" id="MobiDB-lite"/>
    </source>
</evidence>
<accession>A0A6J1B236</accession>
<feature type="compositionally biased region" description="Basic and acidic residues" evidence="2">
    <location>
        <begin position="210"/>
        <end position="226"/>
    </location>
</feature>